<evidence type="ECO:0000256" key="12">
    <source>
        <dbReference type="ARBA" id="ARBA00023124"/>
    </source>
</evidence>
<dbReference type="KEGG" id="vg:41702530"/>
<evidence type="ECO:0000256" key="3">
    <source>
        <dbReference type="ARBA" id="ARBA00008545"/>
    </source>
</evidence>
<keyword evidence="5" id="KW-0548">Nucleotidyltransferase</keyword>
<evidence type="ECO:0000256" key="8">
    <source>
        <dbReference type="ARBA" id="ARBA00022723"/>
    </source>
</evidence>
<reference evidence="19" key="1">
    <citation type="journal article" date="2018" name="PeerJ">
        <title>Virus discovery in all three major lineages of terrestrial arthropods highlights the diversity of single-stranded DNA viruses associated with invertebrates.</title>
        <authorList>
            <person name="Rosario K."/>
            <person name="Mettel K.A."/>
            <person name="Benner B.E."/>
            <person name="Johnson R."/>
            <person name="Scott C."/>
            <person name="Yusseff-Vanegas S.Z."/>
            <person name="Baker C.C."/>
            <person name="Cassill D.L."/>
            <person name="Storer C."/>
            <person name="Varsani A."/>
            <person name="Breitbart M."/>
        </authorList>
    </citation>
    <scope>NUCLEOTIDE SEQUENCE [LARGE SCALE GENOMIC DNA]</scope>
    <source>
        <strain evidence="19">BC_I1644C_F12</strain>
    </source>
</reference>
<dbReference type="GO" id="GO:0046872">
    <property type="term" value="F:metal ion binding"/>
    <property type="evidence" value="ECO:0007669"/>
    <property type="project" value="UniProtKB-KW"/>
</dbReference>
<keyword evidence="6" id="KW-0235">DNA replication</keyword>
<protein>
    <recommendedName>
        <fullName evidence="15">ATP-dependent helicase Rep</fullName>
    </recommendedName>
    <alternativeName>
        <fullName evidence="16">RepP</fullName>
    </alternativeName>
</protein>
<dbReference type="GO" id="GO:0016787">
    <property type="term" value="F:hydrolase activity"/>
    <property type="evidence" value="ECO:0007669"/>
    <property type="project" value="UniProtKB-KW"/>
</dbReference>
<keyword evidence="10" id="KW-0255">Endonuclease</keyword>
<keyword evidence="13" id="KW-0238">DNA-binding</keyword>
<dbReference type="SUPFAM" id="SSF52540">
    <property type="entry name" value="P-loop containing nucleoside triphosphate hydrolases"/>
    <property type="match status" value="1"/>
</dbReference>
<dbReference type="InterPro" id="IPR000605">
    <property type="entry name" value="Helicase_SF3_ssDNA/RNA_vir"/>
</dbReference>
<keyword evidence="9" id="KW-0547">Nucleotide-binding</keyword>
<dbReference type="GO" id="GO:0003677">
    <property type="term" value="F:DNA binding"/>
    <property type="evidence" value="ECO:0007669"/>
    <property type="project" value="UniProtKB-KW"/>
</dbReference>
<dbReference type="GO" id="GO:0000166">
    <property type="term" value="F:nucleotide binding"/>
    <property type="evidence" value="ECO:0007669"/>
    <property type="project" value="UniProtKB-KW"/>
</dbReference>
<keyword evidence="11" id="KW-0378">Hydrolase</keyword>
<dbReference type="Pfam" id="PF02407">
    <property type="entry name" value="Viral_Rep"/>
    <property type="match status" value="1"/>
</dbReference>
<organism evidence="19">
    <name type="scientific">Cybaeus spider associated circular virus 1</name>
    <dbReference type="NCBI Taxonomy" id="2293277"/>
    <lineage>
        <taxon>Viruses</taxon>
        <taxon>Circularisvirus</taxon>
    </lineage>
</organism>
<dbReference type="GO" id="GO:0042025">
    <property type="term" value="C:host cell nucleus"/>
    <property type="evidence" value="ECO:0007669"/>
    <property type="project" value="UniProtKB-SubCell"/>
</dbReference>
<dbReference type="Gene3D" id="3.40.1310.20">
    <property type="match status" value="1"/>
</dbReference>
<evidence type="ECO:0000256" key="5">
    <source>
        <dbReference type="ARBA" id="ARBA00022695"/>
    </source>
</evidence>
<evidence type="ECO:0000256" key="9">
    <source>
        <dbReference type="ARBA" id="ARBA00022741"/>
    </source>
</evidence>
<evidence type="ECO:0000259" key="18">
    <source>
        <dbReference type="PROSITE" id="PS52020"/>
    </source>
</evidence>
<dbReference type="InterPro" id="IPR049912">
    <property type="entry name" value="CRESS_DNA_REP"/>
</dbReference>
<dbReference type="PROSITE" id="PS52020">
    <property type="entry name" value="CRESS_DNA_REP"/>
    <property type="match status" value="1"/>
</dbReference>
<comment type="similarity">
    <text evidence="3">Belongs to the nanoviruses/circoviruses replication-associated protein family.</text>
</comment>
<dbReference type="GO" id="GO:0003724">
    <property type="term" value="F:RNA helicase activity"/>
    <property type="evidence" value="ECO:0007669"/>
    <property type="project" value="InterPro"/>
</dbReference>
<evidence type="ECO:0000256" key="1">
    <source>
        <dbReference type="ARBA" id="ARBA00001936"/>
    </source>
</evidence>
<comment type="subcellular location">
    <subcellularLocation>
        <location evidence="2">Host nucleus</location>
    </subcellularLocation>
</comment>
<keyword evidence="4" id="KW-0808">Transferase</keyword>
<dbReference type="RefSeq" id="YP_009551463.1">
    <property type="nucleotide sequence ID" value="NC_040367.1"/>
</dbReference>
<evidence type="ECO:0000256" key="14">
    <source>
        <dbReference type="ARBA" id="ARBA00023268"/>
    </source>
</evidence>
<keyword evidence="8" id="KW-0479">Metal-binding</keyword>
<feature type="domain" description="CRESS-DNA virus Rep endonuclease" evidence="18">
    <location>
        <begin position="2"/>
        <end position="94"/>
    </location>
</feature>
<dbReference type="Proteomes" id="UP000269586">
    <property type="component" value="Segment"/>
</dbReference>
<comment type="catalytic activity">
    <reaction evidence="17">
        <text>ATP + H2O = ADP + phosphate + H(+)</text>
        <dbReference type="Rhea" id="RHEA:13065"/>
        <dbReference type="ChEBI" id="CHEBI:15377"/>
        <dbReference type="ChEBI" id="CHEBI:15378"/>
        <dbReference type="ChEBI" id="CHEBI:30616"/>
        <dbReference type="ChEBI" id="CHEBI:43474"/>
        <dbReference type="ChEBI" id="CHEBI:456216"/>
    </reaction>
</comment>
<dbReference type="Pfam" id="PF00910">
    <property type="entry name" value="RNA_helicase"/>
    <property type="match status" value="1"/>
</dbReference>
<evidence type="ECO:0000256" key="13">
    <source>
        <dbReference type="ARBA" id="ARBA00023125"/>
    </source>
</evidence>
<dbReference type="EMBL" id="MH545522">
    <property type="protein sequence ID" value="AXL65905.1"/>
    <property type="molecule type" value="Genomic_DNA"/>
</dbReference>
<evidence type="ECO:0000256" key="10">
    <source>
        <dbReference type="ARBA" id="ARBA00022759"/>
    </source>
</evidence>
<evidence type="ECO:0000256" key="7">
    <source>
        <dbReference type="ARBA" id="ARBA00022722"/>
    </source>
</evidence>
<evidence type="ECO:0000256" key="11">
    <source>
        <dbReference type="ARBA" id="ARBA00022801"/>
    </source>
</evidence>
<keyword evidence="7" id="KW-0540">Nuclease</keyword>
<comment type="cofactor">
    <cofactor evidence="1">
        <name>Mn(2+)</name>
        <dbReference type="ChEBI" id="CHEBI:29035"/>
    </cofactor>
</comment>
<dbReference type="GO" id="GO:0006260">
    <property type="term" value="P:DNA replication"/>
    <property type="evidence" value="ECO:0007669"/>
    <property type="project" value="UniProtKB-KW"/>
</dbReference>
<sequence>MNSRSKNWCFTSYNVESEPFLQQRNKIQYLIWGRETCPDTNRPHLQGFVAFKVRTKFSTLKNFENFHFEKTKGTIHEAVEYCKKDGDFTEYGVLPSATGNNSAFKQVLAFAKKGEISAIEDEHPGIYIRYKRTLESLAVYNTSELENSCGVWIHGPPRCGKDYAVRQLGNVYNKGMNKWWDNYKGEPIVLLSDVQPDQAKWLGHFLKIWADRYAFNAEIKCGTIYIRPKQFYVTSNFSIDEIFEGKIKEAIAARFDELDFSTDTNIIKNRLESIAPRRVLACLLDRQNIVAPAAVEVTSDPQPFQLHDGFSSEMATAAATGVWSEDEDFVSPSFFTSQRKPKNK</sequence>
<evidence type="ECO:0000256" key="6">
    <source>
        <dbReference type="ARBA" id="ARBA00022705"/>
    </source>
</evidence>
<evidence type="ECO:0000256" key="4">
    <source>
        <dbReference type="ARBA" id="ARBA00022679"/>
    </source>
</evidence>
<dbReference type="GeneID" id="41702530"/>
<proteinExistence type="inferred from homology"/>
<evidence type="ECO:0000256" key="17">
    <source>
        <dbReference type="ARBA" id="ARBA00049360"/>
    </source>
</evidence>
<dbReference type="InterPro" id="IPR027417">
    <property type="entry name" value="P-loop_NTPase"/>
</dbReference>
<name>A0A346BPA8_9VIRU</name>
<evidence type="ECO:0000256" key="16">
    <source>
        <dbReference type="ARBA" id="ARBA00032243"/>
    </source>
</evidence>
<evidence type="ECO:0000256" key="15">
    <source>
        <dbReference type="ARBA" id="ARBA00030754"/>
    </source>
</evidence>
<accession>A0A346BPA8</accession>
<evidence type="ECO:0000313" key="19">
    <source>
        <dbReference type="EMBL" id="AXL65905.1"/>
    </source>
</evidence>
<dbReference type="GO" id="GO:0016779">
    <property type="term" value="F:nucleotidyltransferase activity"/>
    <property type="evidence" value="ECO:0007669"/>
    <property type="project" value="UniProtKB-KW"/>
</dbReference>
<dbReference type="GO" id="GO:0003723">
    <property type="term" value="F:RNA binding"/>
    <property type="evidence" value="ECO:0007669"/>
    <property type="project" value="InterPro"/>
</dbReference>
<keyword evidence="12" id="KW-0190">Covalent protein-DNA linkage</keyword>
<dbReference type="GO" id="GO:0004519">
    <property type="term" value="F:endonuclease activity"/>
    <property type="evidence" value="ECO:0007669"/>
    <property type="project" value="UniProtKB-KW"/>
</dbReference>
<keyword evidence="14" id="KW-0511">Multifunctional enzyme</keyword>
<evidence type="ECO:0000256" key="2">
    <source>
        <dbReference type="ARBA" id="ARBA00004147"/>
    </source>
</evidence>